<accession>A0A167DU75</accession>
<name>A0A167DU75_COLIC</name>
<evidence type="ECO:0000256" key="1">
    <source>
        <dbReference type="SAM" id="MobiDB-lite"/>
    </source>
</evidence>
<organism evidence="2 3">
    <name type="scientific">Colletotrichum incanum</name>
    <name type="common">Soybean anthracnose fungus</name>
    <dbReference type="NCBI Taxonomy" id="1573173"/>
    <lineage>
        <taxon>Eukaryota</taxon>
        <taxon>Fungi</taxon>
        <taxon>Dikarya</taxon>
        <taxon>Ascomycota</taxon>
        <taxon>Pezizomycotina</taxon>
        <taxon>Sordariomycetes</taxon>
        <taxon>Hypocreomycetidae</taxon>
        <taxon>Glomerellales</taxon>
        <taxon>Glomerellaceae</taxon>
        <taxon>Colletotrichum</taxon>
        <taxon>Colletotrichum spaethianum species complex</taxon>
    </lineage>
</organism>
<evidence type="ECO:0000313" key="3">
    <source>
        <dbReference type="Proteomes" id="UP000076584"/>
    </source>
</evidence>
<feature type="region of interest" description="Disordered" evidence="1">
    <location>
        <begin position="25"/>
        <end position="82"/>
    </location>
</feature>
<comment type="caution">
    <text evidence="2">The sequence shown here is derived from an EMBL/GenBank/DDBJ whole genome shotgun (WGS) entry which is preliminary data.</text>
</comment>
<dbReference type="Proteomes" id="UP000076584">
    <property type="component" value="Unassembled WGS sequence"/>
</dbReference>
<reference evidence="2 3" key="1">
    <citation type="submission" date="2015-06" db="EMBL/GenBank/DDBJ databases">
        <title>Survival trade-offs in plant roots during colonization by closely related pathogenic and mutualistic fungi.</title>
        <authorList>
            <person name="Hacquard S."/>
            <person name="Kracher B."/>
            <person name="Hiruma K."/>
            <person name="Weinman A."/>
            <person name="Muench P."/>
            <person name="Garrido Oter R."/>
            <person name="Ver Loren van Themaat E."/>
            <person name="Dallerey J.-F."/>
            <person name="Damm U."/>
            <person name="Henrissat B."/>
            <person name="Lespinet O."/>
            <person name="Thon M."/>
            <person name="Kemen E."/>
            <person name="McHardy A.C."/>
            <person name="Schulze-Lefert P."/>
            <person name="O'Connell R.J."/>
        </authorList>
    </citation>
    <scope>NUCLEOTIDE SEQUENCE [LARGE SCALE GENOMIC DNA]</scope>
    <source>
        <strain evidence="2 3">MAFF 238704</strain>
    </source>
</reference>
<gene>
    <name evidence="2" type="ORF">CI238_11680</name>
</gene>
<protein>
    <submittedName>
        <fullName evidence="2">Uncharacterized protein</fullName>
    </submittedName>
</protein>
<sequence length="225" mass="24504">MHLEAKALVSLSQVLAPYTIHRNDTSETVEEHPNGVSIHPANPRLRPPIRHPPTSPPLPRAQGPLDLHRRAVPPRPAPRSSAVGMTGEALRLSATTYWEANPIPNQPPVTIDRHLQESRIGKGGCMCNPVPKPDKSTSLESLSPYLMLNMPCIPKSLLATVHARQRLADERNVGMKPFSNPPSFVRVTEEPNCPQIPPSRAAADIRNESMAVTSPLVSALPSTKP</sequence>
<proteinExistence type="predicted"/>
<keyword evidence="3" id="KW-1185">Reference proteome</keyword>
<dbReference type="AlphaFoldDB" id="A0A167DU75"/>
<dbReference type="EMBL" id="LFIW01000881">
    <property type="protein sequence ID" value="KZL84350.1"/>
    <property type="molecule type" value="Genomic_DNA"/>
</dbReference>
<feature type="compositionally biased region" description="Pro residues" evidence="1">
    <location>
        <begin position="50"/>
        <end position="59"/>
    </location>
</feature>
<feature type="region of interest" description="Disordered" evidence="1">
    <location>
        <begin position="173"/>
        <end position="207"/>
    </location>
</feature>
<evidence type="ECO:0000313" key="2">
    <source>
        <dbReference type="EMBL" id="KZL84350.1"/>
    </source>
</evidence>